<feature type="transmembrane region" description="Helical" evidence="1">
    <location>
        <begin position="370"/>
        <end position="391"/>
    </location>
</feature>
<dbReference type="Pfam" id="PF13194">
    <property type="entry name" value="DUF4010"/>
    <property type="match status" value="1"/>
</dbReference>
<dbReference type="Pfam" id="PF02308">
    <property type="entry name" value="MgtC"/>
    <property type="match status" value="1"/>
</dbReference>
<proteinExistence type="predicted"/>
<keyword evidence="1" id="KW-0812">Transmembrane</keyword>
<gene>
    <name evidence="4" type="ORF">DES53_105201</name>
</gene>
<feature type="transmembrane region" description="Helical" evidence="1">
    <location>
        <begin position="271"/>
        <end position="292"/>
    </location>
</feature>
<dbReference type="RefSeq" id="WP_113959273.1">
    <property type="nucleotide sequence ID" value="NZ_QNRR01000005.1"/>
</dbReference>
<dbReference type="Proteomes" id="UP000253426">
    <property type="component" value="Unassembled WGS sequence"/>
</dbReference>
<evidence type="ECO:0000313" key="4">
    <source>
        <dbReference type="EMBL" id="RBP43802.1"/>
    </source>
</evidence>
<keyword evidence="1" id="KW-0472">Membrane</keyword>
<feature type="transmembrane region" description="Helical" evidence="1">
    <location>
        <begin position="102"/>
        <end position="130"/>
    </location>
</feature>
<dbReference type="AlphaFoldDB" id="A0A366HNA2"/>
<feature type="transmembrane region" description="Helical" evidence="1">
    <location>
        <begin position="63"/>
        <end position="81"/>
    </location>
</feature>
<feature type="domain" description="DUF4010" evidence="3">
    <location>
        <begin position="186"/>
        <end position="394"/>
    </location>
</feature>
<sequence>MTEATEMPASEIFGALGTALGLGLLVGLEREWVKDRVAGIRTFALVTLSGALSALVASTYGGWVIAASLLCLAMLILIGNLPALKKGTSTADMGLTTEFAMLVMFLTGMMPMLGHPVAATVTAGVVMVLLQSKDAMHGVVRRIGAAELKAIARLVLIGLVILPVLPNEDYGYYGVFNPFKIWLMVVLIVGLSLVAYLVGKFIGPNRGLLVSGLLGGLISSTATTASLSRQSKDTKASPPLLAMVIMIASTVVFGRVVVEILMVAPKVGQSMIYPFLAMMAWMAVVSFVCWMLSRKEIVKPPQSEPPSEIKGAVMFGLLYALVLLGVAVARHNFGQGGLFTVAAISGLTDMDAITLSTANLVHGNHLDPGTGWRVILTGGVANLIFKGAMVATIGSRALAGWVAGVFGVSILGAGLIAWLWPA</sequence>
<evidence type="ECO:0000256" key="1">
    <source>
        <dbReference type="SAM" id="Phobius"/>
    </source>
</evidence>
<dbReference type="PANTHER" id="PTHR39084">
    <property type="entry name" value="MEMBRANE PROTEIN-RELATED"/>
    <property type="match status" value="1"/>
</dbReference>
<feature type="transmembrane region" description="Helical" evidence="1">
    <location>
        <begin position="12"/>
        <end position="28"/>
    </location>
</feature>
<evidence type="ECO:0000259" key="3">
    <source>
        <dbReference type="Pfam" id="PF13194"/>
    </source>
</evidence>
<feature type="domain" description="MgtC/SapB/SrpB/YhiD N-terminal" evidence="2">
    <location>
        <begin position="16"/>
        <end position="137"/>
    </location>
</feature>
<comment type="caution">
    <text evidence="4">The sequence shown here is derived from an EMBL/GenBank/DDBJ whole genome shotgun (WGS) entry which is preliminary data.</text>
</comment>
<dbReference type="OrthoDB" id="9813718at2"/>
<feature type="transmembrane region" description="Helical" evidence="1">
    <location>
        <begin position="208"/>
        <end position="228"/>
    </location>
</feature>
<evidence type="ECO:0000259" key="2">
    <source>
        <dbReference type="Pfam" id="PF02308"/>
    </source>
</evidence>
<name>A0A366HNA2_9BACT</name>
<accession>A0A366HNA2</accession>
<feature type="transmembrane region" description="Helical" evidence="1">
    <location>
        <begin position="398"/>
        <end position="420"/>
    </location>
</feature>
<evidence type="ECO:0000313" key="5">
    <source>
        <dbReference type="Proteomes" id="UP000253426"/>
    </source>
</evidence>
<dbReference type="InterPro" id="IPR025105">
    <property type="entry name" value="DUF4010"/>
</dbReference>
<feature type="transmembrane region" description="Helical" evidence="1">
    <location>
        <begin position="40"/>
        <end position="57"/>
    </location>
</feature>
<dbReference type="InterPro" id="IPR049177">
    <property type="entry name" value="MgtC_SapB_SrpB_YhiD_N"/>
</dbReference>
<dbReference type="EMBL" id="QNRR01000005">
    <property type="protein sequence ID" value="RBP43802.1"/>
    <property type="molecule type" value="Genomic_DNA"/>
</dbReference>
<organism evidence="4 5">
    <name type="scientific">Roseimicrobium gellanilyticum</name>
    <dbReference type="NCBI Taxonomy" id="748857"/>
    <lineage>
        <taxon>Bacteria</taxon>
        <taxon>Pseudomonadati</taxon>
        <taxon>Verrucomicrobiota</taxon>
        <taxon>Verrucomicrobiia</taxon>
        <taxon>Verrucomicrobiales</taxon>
        <taxon>Verrucomicrobiaceae</taxon>
        <taxon>Roseimicrobium</taxon>
    </lineage>
</organism>
<keyword evidence="5" id="KW-1185">Reference proteome</keyword>
<protein>
    <submittedName>
        <fullName evidence="4">Uncharacterized membrane protein (DUF4010 family)</fullName>
    </submittedName>
</protein>
<keyword evidence="1" id="KW-1133">Transmembrane helix</keyword>
<feature type="transmembrane region" description="Helical" evidence="1">
    <location>
        <begin position="179"/>
        <end position="202"/>
    </location>
</feature>
<reference evidence="4 5" key="1">
    <citation type="submission" date="2018-06" db="EMBL/GenBank/DDBJ databases">
        <title>Genomic Encyclopedia of Type Strains, Phase IV (KMG-IV): sequencing the most valuable type-strain genomes for metagenomic binning, comparative biology and taxonomic classification.</title>
        <authorList>
            <person name="Goeker M."/>
        </authorList>
    </citation>
    <scope>NUCLEOTIDE SEQUENCE [LARGE SCALE GENOMIC DNA]</scope>
    <source>
        <strain evidence="4 5">DSM 25532</strain>
    </source>
</reference>
<feature type="transmembrane region" description="Helical" evidence="1">
    <location>
        <begin position="240"/>
        <end position="265"/>
    </location>
</feature>
<feature type="transmembrane region" description="Helical" evidence="1">
    <location>
        <begin position="312"/>
        <end position="329"/>
    </location>
</feature>
<dbReference type="PANTHER" id="PTHR39084:SF1">
    <property type="entry name" value="DUF4010 DOMAIN-CONTAINING PROTEIN"/>
    <property type="match status" value="1"/>
</dbReference>
<feature type="transmembrane region" description="Helical" evidence="1">
    <location>
        <begin position="150"/>
        <end position="167"/>
    </location>
</feature>